<keyword evidence="2" id="KW-1185">Reference proteome</keyword>
<proteinExistence type="predicted"/>
<gene>
    <name evidence="1" type="ORF">QAD02_021279</name>
</gene>
<accession>A0ACC2PR89</accession>
<organism evidence="1 2">
    <name type="scientific">Eretmocerus hayati</name>
    <dbReference type="NCBI Taxonomy" id="131215"/>
    <lineage>
        <taxon>Eukaryota</taxon>
        <taxon>Metazoa</taxon>
        <taxon>Ecdysozoa</taxon>
        <taxon>Arthropoda</taxon>
        <taxon>Hexapoda</taxon>
        <taxon>Insecta</taxon>
        <taxon>Pterygota</taxon>
        <taxon>Neoptera</taxon>
        <taxon>Endopterygota</taxon>
        <taxon>Hymenoptera</taxon>
        <taxon>Apocrita</taxon>
        <taxon>Proctotrupomorpha</taxon>
        <taxon>Chalcidoidea</taxon>
        <taxon>Aphelinidae</taxon>
        <taxon>Aphelininae</taxon>
        <taxon>Eretmocerus</taxon>
    </lineage>
</organism>
<protein>
    <submittedName>
        <fullName evidence="1">Uncharacterized protein</fullName>
    </submittedName>
</protein>
<evidence type="ECO:0000313" key="1">
    <source>
        <dbReference type="EMBL" id="KAJ8685486.1"/>
    </source>
</evidence>
<reference evidence="1" key="1">
    <citation type="submission" date="2023-04" db="EMBL/GenBank/DDBJ databases">
        <title>A chromosome-level genome assembly of the parasitoid wasp Eretmocerus hayati.</title>
        <authorList>
            <person name="Zhong Y."/>
            <person name="Liu S."/>
            <person name="Liu Y."/>
        </authorList>
    </citation>
    <scope>NUCLEOTIDE SEQUENCE</scope>
    <source>
        <strain evidence="1">ZJU_SS_LIU_2023</strain>
    </source>
</reference>
<name>A0ACC2PR89_9HYME</name>
<evidence type="ECO:0000313" key="2">
    <source>
        <dbReference type="Proteomes" id="UP001239111"/>
    </source>
</evidence>
<dbReference type="Proteomes" id="UP001239111">
    <property type="component" value="Chromosome 1"/>
</dbReference>
<sequence length="264" mass="29859">MKKQIQDISWWWDNYASKSEQQYPDHLNESTASAPAAVGETSMEGESFDSEHGLDTSLPTNLGEDPVPNEEVEDWCARSFLPPVVTPTPLPMRMKHSSSRESFRRSTPLPLEGRRRIPSFWKNLSTIPRENSEESDSEDENQEKASTARNGTAQGNNHPNQAGDLPTASTPQQHNLNDDIQPDLDYVQPSTMIKTSTRECLTFAKDHIVHFIPANLDLSTPNNRLLLDLGAMNIEQFRKQNLTVVHQHHKDASKIYQKPYGNEI</sequence>
<comment type="caution">
    <text evidence="1">The sequence shown here is derived from an EMBL/GenBank/DDBJ whole genome shotgun (WGS) entry which is preliminary data.</text>
</comment>
<dbReference type="EMBL" id="CM056741">
    <property type="protein sequence ID" value="KAJ8685486.1"/>
    <property type="molecule type" value="Genomic_DNA"/>
</dbReference>